<evidence type="ECO:0000256" key="8">
    <source>
        <dbReference type="ARBA" id="ARBA00022801"/>
    </source>
</evidence>
<comment type="cofactor">
    <cofactor evidence="3">
        <name>Zn(2+)</name>
        <dbReference type="ChEBI" id="CHEBI:29105"/>
    </cofactor>
</comment>
<evidence type="ECO:0000256" key="6">
    <source>
        <dbReference type="ARBA" id="ARBA00022670"/>
    </source>
</evidence>
<dbReference type="EMBL" id="CP139781">
    <property type="protein sequence ID" value="WRQ88008.1"/>
    <property type="molecule type" value="Genomic_DNA"/>
</dbReference>
<accession>A0ABZ1C948</accession>
<name>A0ABZ1C948_9BACT</name>
<keyword evidence="9" id="KW-0482">Metalloprotease</keyword>
<proteinExistence type="inferred from homology"/>
<dbReference type="GO" id="GO:0004177">
    <property type="term" value="F:aminopeptidase activity"/>
    <property type="evidence" value="ECO:0007669"/>
    <property type="project" value="UniProtKB-KW"/>
</dbReference>
<dbReference type="PANTHER" id="PTHR34448">
    <property type="entry name" value="AMINOPEPTIDASE"/>
    <property type="match status" value="1"/>
</dbReference>
<evidence type="ECO:0000256" key="7">
    <source>
        <dbReference type="ARBA" id="ARBA00022723"/>
    </source>
</evidence>
<keyword evidence="7" id="KW-0479">Metal-binding</keyword>
<dbReference type="PANTHER" id="PTHR34448:SF1">
    <property type="entry name" value="BLL6088 PROTEIN"/>
    <property type="match status" value="1"/>
</dbReference>
<evidence type="ECO:0000256" key="9">
    <source>
        <dbReference type="ARBA" id="ARBA00023049"/>
    </source>
</evidence>
<evidence type="ECO:0000256" key="1">
    <source>
        <dbReference type="ARBA" id="ARBA00001941"/>
    </source>
</evidence>
<dbReference type="InterPro" id="IPR052170">
    <property type="entry name" value="M29_Exopeptidase"/>
</dbReference>
<dbReference type="Pfam" id="PF02073">
    <property type="entry name" value="Peptidase_M29"/>
    <property type="match status" value="1"/>
</dbReference>
<sequence length="376" mass="41711">MLIDPRFDDLAAGLTGFSTKLKRGERVLIDAFDVPDAMVIALVRAARKRGAVPYVQVHRARITRELMLGATMEDYLPHSAVELKRMQDMDAYIALRGSDNIFENSDVPSDRVQAVARAMKPVLDHRVNDTKWVVLRWPTSAMAQQAAMSTEAFEDFYFRVCTLDYARMIPGMRALNKLMCKTDVVHIKGPGTDLRFSIKGIGASSCGGDRNIPDGEVFSCPVKDSVEGVIQYNAPTVYLGSSFDGIKLEFSKGKVVNATASTPKATKRLNEILDSDEGARYIGEFAIGFNPHILEPMRDILFDEKIAGSFHFTPGQAYADCGNGNKSQVHWDMVCIQRPEYGGGEIWFDGKLIRKDGLFVPKSLDKLNPDYLLGKA</sequence>
<dbReference type="InterPro" id="IPR035097">
    <property type="entry name" value="M29_N-terminal"/>
</dbReference>
<dbReference type="SUPFAM" id="SSF144052">
    <property type="entry name" value="Thermophilic metalloprotease-like"/>
    <property type="match status" value="1"/>
</dbReference>
<evidence type="ECO:0000256" key="5">
    <source>
        <dbReference type="ARBA" id="ARBA00022438"/>
    </source>
</evidence>
<dbReference type="InterPro" id="IPR000787">
    <property type="entry name" value="Peptidase_M29"/>
</dbReference>
<organism evidence="10 11">
    <name type="scientific">Actomonas aquatica</name>
    <dbReference type="NCBI Taxonomy" id="2866162"/>
    <lineage>
        <taxon>Bacteria</taxon>
        <taxon>Pseudomonadati</taxon>
        <taxon>Verrucomicrobiota</taxon>
        <taxon>Opitutia</taxon>
        <taxon>Opitutales</taxon>
        <taxon>Opitutaceae</taxon>
        <taxon>Actomonas</taxon>
    </lineage>
</organism>
<evidence type="ECO:0000256" key="2">
    <source>
        <dbReference type="ARBA" id="ARBA00001946"/>
    </source>
</evidence>
<dbReference type="RefSeq" id="WP_221028957.1">
    <property type="nucleotide sequence ID" value="NZ_CP139781.1"/>
</dbReference>
<comment type="similarity">
    <text evidence="4">Belongs to the peptidase M29 family.</text>
</comment>
<evidence type="ECO:0000313" key="10">
    <source>
        <dbReference type="EMBL" id="WRQ88008.1"/>
    </source>
</evidence>
<keyword evidence="6" id="KW-0645">Protease</keyword>
<gene>
    <name evidence="10" type="ORF">K1X11_001215</name>
</gene>
<keyword evidence="11" id="KW-1185">Reference proteome</keyword>
<dbReference type="Gene3D" id="3.40.1830.10">
    <property type="entry name" value="Thermophilic metalloprotease (M29)"/>
    <property type="match status" value="1"/>
</dbReference>
<keyword evidence="5 10" id="KW-0031">Aminopeptidase</keyword>
<dbReference type="Proteomes" id="UP000738431">
    <property type="component" value="Chromosome"/>
</dbReference>
<evidence type="ECO:0000256" key="3">
    <source>
        <dbReference type="ARBA" id="ARBA00001947"/>
    </source>
</evidence>
<comment type="cofactor">
    <cofactor evidence="1">
        <name>Co(2+)</name>
        <dbReference type="ChEBI" id="CHEBI:48828"/>
    </cofactor>
</comment>
<protein>
    <submittedName>
        <fullName evidence="10">Aminopeptidase</fullName>
    </submittedName>
</protein>
<evidence type="ECO:0000256" key="4">
    <source>
        <dbReference type="ARBA" id="ARBA00008236"/>
    </source>
</evidence>
<keyword evidence="8" id="KW-0378">Hydrolase</keyword>
<reference evidence="10 11" key="1">
    <citation type="submission" date="2023-12" db="EMBL/GenBank/DDBJ databases">
        <title>Description of an unclassified Opitutus bacterium of Verrucomicrobiota.</title>
        <authorList>
            <person name="Zhang D.-F."/>
        </authorList>
    </citation>
    <scope>NUCLEOTIDE SEQUENCE [LARGE SCALE GENOMIC DNA]</scope>
    <source>
        <strain evidence="10 11">WL0086</strain>
    </source>
</reference>
<comment type="cofactor">
    <cofactor evidence="2">
        <name>Mg(2+)</name>
        <dbReference type="ChEBI" id="CHEBI:18420"/>
    </cofactor>
</comment>
<evidence type="ECO:0000313" key="11">
    <source>
        <dbReference type="Proteomes" id="UP000738431"/>
    </source>
</evidence>